<accession>A0ACB8A0I2</accession>
<comment type="caution">
    <text evidence="1">The sequence shown here is derived from an EMBL/GenBank/DDBJ whole genome shotgun (WGS) entry which is preliminary data.</text>
</comment>
<proteinExistence type="predicted"/>
<reference evidence="1" key="1">
    <citation type="journal article" date="2021" name="New Phytol.">
        <title>Evolutionary innovations through gain and loss of genes in the ectomycorrhizal Boletales.</title>
        <authorList>
            <person name="Wu G."/>
            <person name="Miyauchi S."/>
            <person name="Morin E."/>
            <person name="Kuo A."/>
            <person name="Drula E."/>
            <person name="Varga T."/>
            <person name="Kohler A."/>
            <person name="Feng B."/>
            <person name="Cao Y."/>
            <person name="Lipzen A."/>
            <person name="Daum C."/>
            <person name="Hundley H."/>
            <person name="Pangilinan J."/>
            <person name="Johnson J."/>
            <person name="Barry K."/>
            <person name="LaButti K."/>
            <person name="Ng V."/>
            <person name="Ahrendt S."/>
            <person name="Min B."/>
            <person name="Choi I.G."/>
            <person name="Park H."/>
            <person name="Plett J.M."/>
            <person name="Magnuson J."/>
            <person name="Spatafora J.W."/>
            <person name="Nagy L.G."/>
            <person name="Henrissat B."/>
            <person name="Grigoriev I.V."/>
            <person name="Yang Z.L."/>
            <person name="Xu J."/>
            <person name="Martin F.M."/>
        </authorList>
    </citation>
    <scope>NUCLEOTIDE SEQUENCE</scope>
    <source>
        <strain evidence="1">ATCC 28755</strain>
    </source>
</reference>
<organism evidence="1 2">
    <name type="scientific">Hygrophoropsis aurantiaca</name>
    <dbReference type="NCBI Taxonomy" id="72124"/>
    <lineage>
        <taxon>Eukaryota</taxon>
        <taxon>Fungi</taxon>
        <taxon>Dikarya</taxon>
        <taxon>Basidiomycota</taxon>
        <taxon>Agaricomycotina</taxon>
        <taxon>Agaricomycetes</taxon>
        <taxon>Agaricomycetidae</taxon>
        <taxon>Boletales</taxon>
        <taxon>Coniophorineae</taxon>
        <taxon>Hygrophoropsidaceae</taxon>
        <taxon>Hygrophoropsis</taxon>
    </lineage>
</organism>
<gene>
    <name evidence="1" type="ORF">BJ138DRAFT_627987</name>
</gene>
<evidence type="ECO:0000313" key="2">
    <source>
        <dbReference type="Proteomes" id="UP000790377"/>
    </source>
</evidence>
<dbReference type="EMBL" id="MU268011">
    <property type="protein sequence ID" value="KAH7906499.1"/>
    <property type="molecule type" value="Genomic_DNA"/>
</dbReference>
<dbReference type="Proteomes" id="UP000790377">
    <property type="component" value="Unassembled WGS sequence"/>
</dbReference>
<sequence length="436" mass="48434">MTTPALFPPITPQYILAFQFSSWYPKFASSGSLLKSTTESAISSIGSNNSPVVRSDGSLTIRSTIIRPLSAAFHAYLEDGDGVWVPEGSEGAERDPHEGDSSSDDDEDSLSDSDEDDTRTSKHSRNPKQKRKRFAFPELDAQIRSTIAQYGAVFPKLNFSSPKDASWVLPPSSPLKCTSPADVYLLLKSSDFVSHDLSVASVFAGCENVLTGSQSEHTKNASVDDAQDKLMNHTSTEGADRASTNAASVDATKPEYELELVLRKWYPIDRGREFRCFVRDGVFIALSQRDTNYYEYMSDPTTQDTIRGTARRFWEERVRERWEAGAGIRDYTFDLFLTRDLARAHVIDFNPYALRTDALLWTWEELAELAASAPTGADTRWPELRVVTSPTYSATPDYQHNMVPLEALSLSAGRGVGEFADVLGEEVRRAMAEDSD</sequence>
<protein>
    <submittedName>
        <fullName evidence="1">Cytoplasmic protein</fullName>
    </submittedName>
</protein>
<keyword evidence="2" id="KW-1185">Reference proteome</keyword>
<name>A0ACB8A0I2_9AGAM</name>
<evidence type="ECO:0000313" key="1">
    <source>
        <dbReference type="EMBL" id="KAH7906499.1"/>
    </source>
</evidence>